<protein>
    <recommendedName>
        <fullName evidence="17">Apyrase</fullName>
        <ecNumber evidence="3">3.6.1.5</ecNumber>
    </recommendedName>
</protein>
<evidence type="ECO:0000256" key="5">
    <source>
        <dbReference type="ARBA" id="ARBA00022525"/>
    </source>
</evidence>
<dbReference type="GO" id="GO:0005524">
    <property type="term" value="F:ATP binding"/>
    <property type="evidence" value="ECO:0007669"/>
    <property type="project" value="UniProtKB-KW"/>
</dbReference>
<keyword evidence="13" id="KW-0325">Glycoprotein</keyword>
<evidence type="ECO:0000256" key="1">
    <source>
        <dbReference type="ARBA" id="ARBA00001913"/>
    </source>
</evidence>
<dbReference type="GO" id="GO:0030166">
    <property type="term" value="P:proteoglycan biosynthetic process"/>
    <property type="evidence" value="ECO:0007669"/>
    <property type="project" value="TreeGrafter"/>
</dbReference>
<evidence type="ECO:0000256" key="14">
    <source>
        <dbReference type="ARBA" id="ARBA00023240"/>
    </source>
</evidence>
<feature type="binding site" evidence="18">
    <location>
        <position position="270"/>
    </location>
    <ligand>
        <name>Ca(2+)</name>
        <dbReference type="ChEBI" id="CHEBI:29108"/>
    </ligand>
</feature>
<feature type="binding site" evidence="18">
    <location>
        <position position="207"/>
    </location>
    <ligand>
        <name>Ca(2+)</name>
        <dbReference type="ChEBI" id="CHEBI:29108"/>
    </ligand>
</feature>
<dbReference type="GO" id="GO:0045134">
    <property type="term" value="F:UDP phosphatase activity"/>
    <property type="evidence" value="ECO:0007669"/>
    <property type="project" value="TreeGrafter"/>
</dbReference>
<dbReference type="SUPFAM" id="SSF101887">
    <property type="entry name" value="Apyrase"/>
    <property type="match status" value="1"/>
</dbReference>
<keyword evidence="8 19" id="KW-0732">Signal</keyword>
<evidence type="ECO:0000256" key="7">
    <source>
        <dbReference type="ARBA" id="ARBA00022723"/>
    </source>
</evidence>
<comment type="similarity">
    <text evidence="15">Belongs to the apyrase family.</text>
</comment>
<reference evidence="20" key="1">
    <citation type="submission" date="2010-06" db="EMBL/GenBank/DDBJ databases">
        <title>Comparative analysis of salivary gland transcriptomics with respect to vectors of cutaneous and visceral leishmaniases.</title>
        <authorList>
            <person name="Rohousova I."/>
            <person name="Subrahmanyam S."/>
            <person name="Volfova V."/>
            <person name="Mu J."/>
            <person name="Volf P."/>
            <person name="Valenzuela J.G."/>
            <person name="Jochim R.C."/>
        </authorList>
    </citation>
    <scope>NUCLEOTIDE SEQUENCE</scope>
    <source>
        <tissue evidence="20">Salivary gland</tissue>
    </source>
</reference>
<evidence type="ECO:0000256" key="3">
    <source>
        <dbReference type="ARBA" id="ARBA00012148"/>
    </source>
</evidence>
<dbReference type="GO" id="GO:0005576">
    <property type="term" value="C:extracellular region"/>
    <property type="evidence" value="ECO:0007669"/>
    <property type="project" value="UniProtKB-SubCell"/>
</dbReference>
<evidence type="ECO:0000256" key="12">
    <source>
        <dbReference type="ARBA" id="ARBA00022840"/>
    </source>
</evidence>
<evidence type="ECO:0000256" key="18">
    <source>
        <dbReference type="PIRSR" id="PIRSR609283-1"/>
    </source>
</evidence>
<keyword evidence="6" id="KW-0800">Toxin</keyword>
<dbReference type="EC" id="3.6.1.5" evidence="3"/>
<dbReference type="GO" id="GO:0004382">
    <property type="term" value="F:GDP phosphatase activity"/>
    <property type="evidence" value="ECO:0007669"/>
    <property type="project" value="TreeGrafter"/>
</dbReference>
<evidence type="ECO:0000256" key="6">
    <source>
        <dbReference type="ARBA" id="ARBA00022656"/>
    </source>
</evidence>
<keyword evidence="4" id="KW-1201">Platelet aggregation inhibiting toxin</keyword>
<sequence length="338" mass="38193">MFLKFCALVFATFLSINLSEGAPQGGKSFNFAIIADLDKKSISKTDANNFKSIVKLGELTQVGTKYDIVMKNKEDREIFTKYAYRGRGAELSEFLRFNRKLYSFDDKSGIVFQLKDNADLVPWVVLANGDGNQKDGFKAEWATAKDGKMYVGSTGISWTDKSGIPNTSSLWIKEIDKEGRVQNKNWEKYYEAVKKAMNIPNGFVWHEAVNWSPIKKQWVFLPRKCSDLPYNTETEENIGCNEIIIADAVFKTVKSIQIDKNPIDSASGFSSFKFLPDTNDQILIALKTVEKGDKTATYITVIDINGKVLMPEKLINNDKYEGIELLKNAKGLFKRYAL</sequence>
<accession>F6K8J7</accession>
<feature type="chain" id="PRO_5003342913" description="Apyrase" evidence="19">
    <location>
        <begin position="22"/>
        <end position="338"/>
    </location>
</feature>
<evidence type="ECO:0000256" key="4">
    <source>
        <dbReference type="ARBA" id="ARBA00022442"/>
    </source>
</evidence>
<dbReference type="AlphaFoldDB" id="F6K8J7"/>
<evidence type="ECO:0000256" key="2">
    <source>
        <dbReference type="ARBA" id="ARBA00004613"/>
    </source>
</evidence>
<comment type="cofactor">
    <cofactor evidence="1 18">
        <name>Ca(2+)</name>
        <dbReference type="ChEBI" id="CHEBI:29108"/>
    </cofactor>
</comment>
<keyword evidence="5" id="KW-0964">Secreted</keyword>
<organism evidence="20">
    <name type="scientific">Phlebotomus sergenti</name>
    <dbReference type="NCBI Taxonomy" id="85759"/>
    <lineage>
        <taxon>Eukaryota</taxon>
        <taxon>Metazoa</taxon>
        <taxon>Ecdysozoa</taxon>
        <taxon>Arthropoda</taxon>
        <taxon>Hexapoda</taxon>
        <taxon>Insecta</taxon>
        <taxon>Pterygota</taxon>
        <taxon>Neoptera</taxon>
        <taxon>Endopterygota</taxon>
        <taxon>Diptera</taxon>
        <taxon>Nematocera</taxon>
        <taxon>Psychodoidea</taxon>
        <taxon>Psychodidae</taxon>
        <taxon>Phlebotomus</taxon>
        <taxon>Paraphlebotomus</taxon>
    </lineage>
</organism>
<dbReference type="Gene3D" id="2.120.10.100">
    <property type="entry name" value="Apyrase"/>
    <property type="match status" value="1"/>
</dbReference>
<dbReference type="InterPro" id="IPR036258">
    <property type="entry name" value="Apyrase_sf"/>
</dbReference>
<evidence type="ECO:0000256" key="19">
    <source>
        <dbReference type="SAM" id="SignalP"/>
    </source>
</evidence>
<evidence type="ECO:0000256" key="15">
    <source>
        <dbReference type="ARBA" id="ARBA00025738"/>
    </source>
</evidence>
<name>F6K8J7_9DIPT</name>
<evidence type="ECO:0000256" key="10">
    <source>
        <dbReference type="ARBA" id="ARBA00022801"/>
    </source>
</evidence>
<evidence type="ECO:0000256" key="11">
    <source>
        <dbReference type="ARBA" id="ARBA00022837"/>
    </source>
</evidence>
<comment type="subcellular location">
    <subcellularLocation>
        <location evidence="2">Secreted</location>
    </subcellularLocation>
</comment>
<dbReference type="PANTHER" id="PTHR13023:SF3">
    <property type="entry name" value="SOLUBLE CALCIUM-ACTIVATED NUCLEOTIDASE 1"/>
    <property type="match status" value="1"/>
</dbReference>
<dbReference type="Pfam" id="PF06079">
    <property type="entry name" value="Apyrase"/>
    <property type="match status" value="1"/>
</dbReference>
<keyword evidence="11 18" id="KW-0106">Calcium</keyword>
<feature type="binding site" evidence="18">
    <location>
        <position position="321"/>
    </location>
    <ligand>
        <name>Ca(2+)</name>
        <dbReference type="ChEBI" id="CHEBI:29108"/>
    </ligand>
</feature>
<feature type="signal peptide" evidence="19">
    <location>
        <begin position="1"/>
        <end position="21"/>
    </location>
</feature>
<keyword evidence="9" id="KW-0547">Nucleotide-binding</keyword>
<proteinExistence type="evidence at transcript level"/>
<dbReference type="FunFam" id="2.120.10.100:FF:000001">
    <property type="entry name" value="Soluble calcium-activated nucleotidase 1"/>
    <property type="match status" value="1"/>
</dbReference>
<feature type="binding site" evidence="18">
    <location>
        <position position="92"/>
    </location>
    <ligand>
        <name>Ca(2+)</name>
        <dbReference type="ChEBI" id="CHEBI:29108"/>
    </ligand>
</feature>
<keyword evidence="14" id="KW-1199">Hemostasis impairing toxin</keyword>
<dbReference type="GO" id="GO:0004050">
    <property type="term" value="F:apyrase activity"/>
    <property type="evidence" value="ECO:0007669"/>
    <property type="project" value="UniProtKB-EC"/>
</dbReference>
<keyword evidence="10" id="KW-0378">Hydrolase</keyword>
<dbReference type="GO" id="GO:0090729">
    <property type="term" value="F:toxin activity"/>
    <property type="evidence" value="ECO:0007669"/>
    <property type="project" value="UniProtKB-KW"/>
</dbReference>
<evidence type="ECO:0000256" key="16">
    <source>
        <dbReference type="ARBA" id="ARBA00047297"/>
    </source>
</evidence>
<keyword evidence="12" id="KW-0067">ATP-binding</keyword>
<dbReference type="InterPro" id="IPR009283">
    <property type="entry name" value="Apyrase"/>
</dbReference>
<feature type="binding site" evidence="18">
    <location>
        <position position="140"/>
    </location>
    <ligand>
        <name>Ca(2+)</name>
        <dbReference type="ChEBI" id="CHEBI:29108"/>
    </ligand>
</feature>
<dbReference type="GO" id="GO:0005509">
    <property type="term" value="F:calcium ion binding"/>
    <property type="evidence" value="ECO:0007669"/>
    <property type="project" value="InterPro"/>
</dbReference>
<evidence type="ECO:0000256" key="8">
    <source>
        <dbReference type="ARBA" id="ARBA00022729"/>
    </source>
</evidence>
<evidence type="ECO:0000256" key="17">
    <source>
        <dbReference type="ARBA" id="ARBA00074431"/>
    </source>
</evidence>
<comment type="catalytic activity">
    <reaction evidence="16">
        <text>a ribonucleoside 5'-triphosphate + 2 H2O = a ribonucleoside 5'-phosphate + 2 phosphate + 2 H(+)</text>
        <dbReference type="Rhea" id="RHEA:36795"/>
        <dbReference type="ChEBI" id="CHEBI:15377"/>
        <dbReference type="ChEBI" id="CHEBI:15378"/>
        <dbReference type="ChEBI" id="CHEBI:43474"/>
        <dbReference type="ChEBI" id="CHEBI:58043"/>
        <dbReference type="ChEBI" id="CHEBI:61557"/>
        <dbReference type="EC" id="3.6.1.5"/>
    </reaction>
    <physiologicalReaction direction="left-to-right" evidence="16">
        <dbReference type="Rhea" id="RHEA:36796"/>
    </physiologicalReaction>
</comment>
<evidence type="ECO:0000256" key="13">
    <source>
        <dbReference type="ARBA" id="ARBA00023180"/>
    </source>
</evidence>
<evidence type="ECO:0000313" key="20">
    <source>
        <dbReference type="EMBL" id="ADJ54110.1"/>
    </source>
</evidence>
<evidence type="ECO:0000256" key="9">
    <source>
        <dbReference type="ARBA" id="ARBA00022741"/>
    </source>
</evidence>
<dbReference type="PANTHER" id="PTHR13023">
    <property type="entry name" value="APYRASE"/>
    <property type="match status" value="1"/>
</dbReference>
<feature type="binding site" evidence="18">
    <location>
        <position position="93"/>
    </location>
    <ligand>
        <name>Ca(2+)</name>
        <dbReference type="ChEBI" id="CHEBI:29108"/>
    </ligand>
</feature>
<dbReference type="EMBL" id="HM560861">
    <property type="protein sequence ID" value="ADJ54110.1"/>
    <property type="molecule type" value="mRNA"/>
</dbReference>
<keyword evidence="7 18" id="KW-0479">Metal-binding</keyword>